<dbReference type="InterPro" id="IPR017441">
    <property type="entry name" value="Protein_kinase_ATP_BS"/>
</dbReference>
<dbReference type="GO" id="GO:0005524">
    <property type="term" value="F:ATP binding"/>
    <property type="evidence" value="ECO:0007669"/>
    <property type="project" value="UniProtKB-UniRule"/>
</dbReference>
<evidence type="ECO:0000313" key="8">
    <source>
        <dbReference type="EMBL" id="QED25977.1"/>
    </source>
</evidence>
<dbReference type="AlphaFoldDB" id="A0A5B8XLL4"/>
<evidence type="ECO:0000256" key="1">
    <source>
        <dbReference type="ARBA" id="ARBA00022679"/>
    </source>
</evidence>
<dbReference type="RefSeq" id="WP_146957018.1">
    <property type="nucleotide sequence ID" value="NZ_CP042467.1"/>
</dbReference>
<dbReference type="PANTHER" id="PTHR43289">
    <property type="entry name" value="MITOGEN-ACTIVATED PROTEIN KINASE KINASE KINASE 20-RELATED"/>
    <property type="match status" value="1"/>
</dbReference>
<dbReference type="InterPro" id="IPR011009">
    <property type="entry name" value="Kinase-like_dom_sf"/>
</dbReference>
<feature type="transmembrane region" description="Helical" evidence="6">
    <location>
        <begin position="21"/>
        <end position="47"/>
    </location>
</feature>
<feature type="transmembrane region" description="Helical" evidence="6">
    <location>
        <begin position="86"/>
        <end position="119"/>
    </location>
</feature>
<keyword evidence="6" id="KW-1133">Transmembrane helix</keyword>
<keyword evidence="6" id="KW-0812">Transmembrane</keyword>
<evidence type="ECO:0000313" key="9">
    <source>
        <dbReference type="Proteomes" id="UP000321595"/>
    </source>
</evidence>
<dbReference type="KEGG" id="bbae:FRD01_01615"/>
<keyword evidence="9" id="KW-1185">Reference proteome</keyword>
<feature type="transmembrane region" description="Helical" evidence="6">
    <location>
        <begin position="126"/>
        <end position="144"/>
    </location>
</feature>
<evidence type="ECO:0000256" key="3">
    <source>
        <dbReference type="ARBA" id="ARBA00022777"/>
    </source>
</evidence>
<evidence type="ECO:0000256" key="4">
    <source>
        <dbReference type="ARBA" id="ARBA00022840"/>
    </source>
</evidence>
<dbReference type="PANTHER" id="PTHR43289:SF6">
    <property type="entry name" value="SERINE_THREONINE-PROTEIN KINASE NEKL-3"/>
    <property type="match status" value="1"/>
</dbReference>
<dbReference type="SMART" id="SM00220">
    <property type="entry name" value="S_TKc"/>
    <property type="match status" value="1"/>
</dbReference>
<dbReference type="InterPro" id="IPR000719">
    <property type="entry name" value="Prot_kinase_dom"/>
</dbReference>
<dbReference type="InterPro" id="IPR008271">
    <property type="entry name" value="Ser/Thr_kinase_AS"/>
</dbReference>
<dbReference type="EMBL" id="CP042467">
    <property type="protein sequence ID" value="QED25977.1"/>
    <property type="molecule type" value="Genomic_DNA"/>
</dbReference>
<dbReference type="OrthoDB" id="9801841at2"/>
<evidence type="ECO:0000256" key="6">
    <source>
        <dbReference type="SAM" id="Phobius"/>
    </source>
</evidence>
<keyword evidence="8" id="KW-0723">Serine/threonine-protein kinase</keyword>
<dbReference type="PROSITE" id="PS50011">
    <property type="entry name" value="PROTEIN_KINASE_DOM"/>
    <property type="match status" value="1"/>
</dbReference>
<name>A0A5B8XLL4_9DELT</name>
<sequence length="502" mass="55498">MSAARTLVVTKSLSAQSLNPWGIWVFCLATCVAAVGALLITVINVGVQESSTNIATRATISLVQVGLAIAYAMAVRHEKRWVDGKGILVFLAYALMEIAFCPLGSVPFVIFPLILYPLVEERRQTFVLFVAGLLLILTISSGYVSEMLGFIAEVHLSALARHSIFFGIGGGLALGLNRYLIGLKHVVDELDQNIAELGSYALLEKLGTGGMGEVWRAEHRLLKRPAAVKLIRKERLIGDDDNPERERIAVARFEREAQMTARLTSPHTVKLYDYGRSDSDGLYYAMELLHGMDLENLVTNYGRLPQERVRHLLMQLCDSLHEAHAHGLIHRDIKPANIYICQQGLKLDFVKVLDFGLAIEEQDFQSGDRLTVKGKITGSPTTMAPEQAFGESVDARADIYAIGCVAFYALTGRHVFRAASPREMLMKHVKSLPELPSTMAEITPEFEALILKCLAKERADRPQSASELHDALEALVLPGTWTQSSARAWYKENKIKIVEDAS</sequence>
<dbReference type="PROSITE" id="PS00108">
    <property type="entry name" value="PROTEIN_KINASE_ST"/>
    <property type="match status" value="1"/>
</dbReference>
<dbReference type="PROSITE" id="PS00107">
    <property type="entry name" value="PROTEIN_KINASE_ATP"/>
    <property type="match status" value="1"/>
</dbReference>
<dbReference type="SUPFAM" id="SSF56112">
    <property type="entry name" value="Protein kinase-like (PK-like)"/>
    <property type="match status" value="1"/>
</dbReference>
<protein>
    <submittedName>
        <fullName evidence="8">Serine/threonine protein kinase</fullName>
    </submittedName>
</protein>
<keyword evidence="4 5" id="KW-0067">ATP-binding</keyword>
<dbReference type="Proteomes" id="UP000321595">
    <property type="component" value="Chromosome"/>
</dbReference>
<dbReference type="Gene3D" id="1.10.510.10">
    <property type="entry name" value="Transferase(Phosphotransferase) domain 1"/>
    <property type="match status" value="1"/>
</dbReference>
<keyword evidence="2 5" id="KW-0547">Nucleotide-binding</keyword>
<keyword evidence="1" id="KW-0808">Transferase</keyword>
<feature type="transmembrane region" description="Helical" evidence="6">
    <location>
        <begin position="164"/>
        <end position="181"/>
    </location>
</feature>
<proteinExistence type="predicted"/>
<keyword evidence="3 8" id="KW-0418">Kinase</keyword>
<feature type="domain" description="Protein kinase" evidence="7">
    <location>
        <begin position="200"/>
        <end position="472"/>
    </location>
</feature>
<accession>A0A5B8XLL4</accession>
<dbReference type="Gene3D" id="3.30.200.20">
    <property type="entry name" value="Phosphorylase Kinase, domain 1"/>
    <property type="match status" value="1"/>
</dbReference>
<dbReference type="CDD" id="cd14014">
    <property type="entry name" value="STKc_PknB_like"/>
    <property type="match status" value="1"/>
</dbReference>
<evidence type="ECO:0000259" key="7">
    <source>
        <dbReference type="PROSITE" id="PS50011"/>
    </source>
</evidence>
<organism evidence="8 9">
    <name type="scientific">Microvenator marinus</name>
    <dbReference type="NCBI Taxonomy" id="2600177"/>
    <lineage>
        <taxon>Bacteria</taxon>
        <taxon>Deltaproteobacteria</taxon>
        <taxon>Bradymonadales</taxon>
        <taxon>Microvenatoraceae</taxon>
        <taxon>Microvenator</taxon>
    </lineage>
</organism>
<dbReference type="GO" id="GO:0004674">
    <property type="term" value="F:protein serine/threonine kinase activity"/>
    <property type="evidence" value="ECO:0007669"/>
    <property type="project" value="UniProtKB-KW"/>
</dbReference>
<gene>
    <name evidence="8" type="ORF">FRD01_01615</name>
</gene>
<feature type="binding site" evidence="5">
    <location>
        <position position="233"/>
    </location>
    <ligand>
        <name>ATP</name>
        <dbReference type="ChEBI" id="CHEBI:30616"/>
    </ligand>
</feature>
<evidence type="ECO:0000256" key="5">
    <source>
        <dbReference type="PROSITE-ProRule" id="PRU10141"/>
    </source>
</evidence>
<reference evidence="8 9" key="1">
    <citation type="submission" date="2019-08" db="EMBL/GenBank/DDBJ databases">
        <authorList>
            <person name="Liang Q."/>
        </authorList>
    </citation>
    <scope>NUCLEOTIDE SEQUENCE [LARGE SCALE GENOMIC DNA]</scope>
    <source>
        <strain evidence="8 9">V1718</strain>
    </source>
</reference>
<feature type="transmembrane region" description="Helical" evidence="6">
    <location>
        <begin position="54"/>
        <end position="74"/>
    </location>
</feature>
<dbReference type="Pfam" id="PF00069">
    <property type="entry name" value="Pkinase"/>
    <property type="match status" value="1"/>
</dbReference>
<evidence type="ECO:0000256" key="2">
    <source>
        <dbReference type="ARBA" id="ARBA00022741"/>
    </source>
</evidence>
<keyword evidence="6" id="KW-0472">Membrane</keyword>